<proteinExistence type="predicted"/>
<dbReference type="Proteomes" id="UP000295270">
    <property type="component" value="Unassembled WGS sequence"/>
</dbReference>
<comment type="caution">
    <text evidence="4">The sequence shown here is derived from an EMBL/GenBank/DDBJ whole genome shotgun (WGS) entry which is preliminary data.</text>
</comment>
<protein>
    <recommendedName>
        <fullName evidence="7">YtxH domain-containing protein</fullName>
    </recommendedName>
</protein>
<feature type="signal peptide" evidence="2">
    <location>
        <begin position="1"/>
        <end position="20"/>
    </location>
</feature>
<keyword evidence="1" id="KW-0175">Coiled coil</keyword>
<evidence type="ECO:0000313" key="4">
    <source>
        <dbReference type="EMBL" id="TEB45544.1"/>
    </source>
</evidence>
<feature type="chain" id="PRO_5043204922" description="YtxH domain-containing protein" evidence="2">
    <location>
        <begin position="21"/>
        <end position="110"/>
    </location>
</feature>
<evidence type="ECO:0008006" key="7">
    <source>
        <dbReference type="Google" id="ProtNLM"/>
    </source>
</evidence>
<feature type="coiled-coil region" evidence="1">
    <location>
        <begin position="54"/>
        <end position="81"/>
    </location>
</feature>
<dbReference type="Proteomes" id="UP000298340">
    <property type="component" value="Unassembled WGS sequence"/>
</dbReference>
<dbReference type="EMBL" id="QWDN01000001">
    <property type="protein sequence ID" value="TEB45544.1"/>
    <property type="molecule type" value="Genomic_DNA"/>
</dbReference>
<gene>
    <name evidence="4" type="ORF">D0809_00605</name>
    <name evidence="3" type="ORF">EV142_110124</name>
</gene>
<dbReference type="EMBL" id="SLWA01000010">
    <property type="protein sequence ID" value="TCN52584.1"/>
    <property type="molecule type" value="Genomic_DNA"/>
</dbReference>
<sequence length="110" mass="11587">MKKQILSLALIALLGFTAQSCDNKKETKPEEELTLGNKVDTLTSDIEEVKDSAVVKAENAAAKAKEASENAVQDAKDATKKGADKVEAAAKAAKDGTVKTAKDVNEALKK</sequence>
<reference evidence="3" key="3">
    <citation type="submission" date="2019-03" db="EMBL/GenBank/DDBJ databases">
        <authorList>
            <person name="Whitman W."/>
            <person name="Huntemann M."/>
            <person name="Clum A."/>
            <person name="Pillay M."/>
            <person name="Palaniappan K."/>
            <person name="Varghese N."/>
            <person name="Mikhailova N."/>
            <person name="Stamatis D."/>
            <person name="Reddy T."/>
            <person name="Daum C."/>
            <person name="Shapiro N."/>
            <person name="Ivanova N."/>
            <person name="Kyrpides N."/>
            <person name="Woyke T."/>
        </authorList>
    </citation>
    <scope>NUCLEOTIDE SEQUENCE</scope>
    <source>
        <strain evidence="3">P5626</strain>
    </source>
</reference>
<evidence type="ECO:0000256" key="2">
    <source>
        <dbReference type="SAM" id="SignalP"/>
    </source>
</evidence>
<accession>A0A4Y7UGN4</accession>
<evidence type="ECO:0000256" key="1">
    <source>
        <dbReference type="SAM" id="Coils"/>
    </source>
</evidence>
<evidence type="ECO:0000313" key="3">
    <source>
        <dbReference type="EMBL" id="TCN52584.1"/>
    </source>
</evidence>
<evidence type="ECO:0000313" key="6">
    <source>
        <dbReference type="Proteomes" id="UP000298340"/>
    </source>
</evidence>
<keyword evidence="2" id="KW-0732">Signal</keyword>
<organism evidence="4 6">
    <name type="scientific">Flavobacterium circumlabens</name>
    <dbReference type="NCBI Taxonomy" id="2133765"/>
    <lineage>
        <taxon>Bacteria</taxon>
        <taxon>Pseudomonadati</taxon>
        <taxon>Bacteroidota</taxon>
        <taxon>Flavobacteriia</taxon>
        <taxon>Flavobacteriales</taxon>
        <taxon>Flavobacteriaceae</taxon>
        <taxon>Flavobacterium</taxon>
    </lineage>
</organism>
<name>A0A4Y7UGN4_9FLAO</name>
<dbReference type="PROSITE" id="PS51257">
    <property type="entry name" value="PROKAR_LIPOPROTEIN"/>
    <property type="match status" value="1"/>
</dbReference>
<keyword evidence="5" id="KW-1185">Reference proteome</keyword>
<dbReference type="RefSeq" id="WP_132037720.1">
    <property type="nucleotide sequence ID" value="NZ_QWDN01000001.1"/>
</dbReference>
<reference evidence="3 5" key="1">
    <citation type="journal article" date="2015" name="Stand. Genomic Sci.">
        <title>Genomic Encyclopedia of Bacterial and Archaeal Type Strains, Phase III: the genomes of soil and plant-associated and newly described type strains.</title>
        <authorList>
            <person name="Whitman W.B."/>
            <person name="Woyke T."/>
            <person name="Klenk H.P."/>
            <person name="Zhou Y."/>
            <person name="Lilburn T.G."/>
            <person name="Beck B.J."/>
            <person name="De Vos P."/>
            <person name="Vandamme P."/>
            <person name="Eisen J.A."/>
            <person name="Garrity G."/>
            <person name="Hugenholtz P."/>
            <person name="Kyrpides N.C."/>
        </authorList>
    </citation>
    <scope>NUCLEOTIDE SEQUENCE [LARGE SCALE GENOMIC DNA]</scope>
    <source>
        <strain evidence="3 5">P5626</strain>
    </source>
</reference>
<dbReference type="AlphaFoldDB" id="A0A4Y7UGN4"/>
<evidence type="ECO:0000313" key="5">
    <source>
        <dbReference type="Proteomes" id="UP000295270"/>
    </source>
</evidence>
<reference evidence="4 6" key="2">
    <citation type="journal article" date="2018" name="Syst. Appl. Microbiol.">
        <title>Flavobacterium circumlabens sp. nov. and Flavobacterium cupreum sp. nov., two psychrotrophic species isolated from Antarctic environmental samples.</title>
        <authorList>
            <person name="Kralova S."/>
            <person name="Busse H.J."/>
            <person name="Svec P."/>
            <person name="Maslanova I."/>
            <person name="Stankova E."/>
            <person name="Bartak M."/>
            <person name="Sedlacek I."/>
        </authorList>
    </citation>
    <scope>NUCLEOTIDE SEQUENCE [LARGE SCALE GENOMIC DNA]</scope>
    <source>
        <strain evidence="4 6">CCM 8828</strain>
    </source>
</reference>